<keyword evidence="4" id="KW-0119">Carbohydrate metabolism</keyword>
<evidence type="ECO:0000256" key="4">
    <source>
        <dbReference type="ARBA" id="ARBA00023277"/>
    </source>
</evidence>
<evidence type="ECO:0000256" key="3">
    <source>
        <dbReference type="ARBA" id="ARBA00023001"/>
    </source>
</evidence>
<dbReference type="Pfam" id="PF00150">
    <property type="entry name" value="Cellulase"/>
    <property type="match status" value="1"/>
</dbReference>
<evidence type="ECO:0000256" key="6">
    <source>
        <dbReference type="ARBA" id="ARBA00023326"/>
    </source>
</evidence>
<proteinExistence type="inferred from homology"/>
<dbReference type="GO" id="GO:0016787">
    <property type="term" value="F:hydrolase activity"/>
    <property type="evidence" value="ECO:0007669"/>
    <property type="project" value="UniProtKB-KW"/>
</dbReference>
<name>A0ABP8G2X3_9BACT</name>
<evidence type="ECO:0000256" key="1">
    <source>
        <dbReference type="ARBA" id="ARBA00005641"/>
    </source>
</evidence>
<comment type="caution">
    <text evidence="9">The sequence shown here is derived from an EMBL/GenBank/DDBJ whole genome shotgun (WGS) entry which is preliminary data.</text>
</comment>
<comment type="similarity">
    <text evidence="1 7">Belongs to the glycosyl hydrolase 5 (cellulase A) family.</text>
</comment>
<keyword evidence="3" id="KW-0136">Cellulose degradation</keyword>
<evidence type="ECO:0000256" key="7">
    <source>
        <dbReference type="RuleBase" id="RU361153"/>
    </source>
</evidence>
<keyword evidence="10" id="KW-1185">Reference proteome</keyword>
<accession>A0ABP8G2X3</accession>
<reference evidence="10" key="1">
    <citation type="journal article" date="2019" name="Int. J. Syst. Evol. Microbiol.">
        <title>The Global Catalogue of Microorganisms (GCM) 10K type strain sequencing project: providing services to taxonomists for standard genome sequencing and annotation.</title>
        <authorList>
            <consortium name="The Broad Institute Genomics Platform"/>
            <consortium name="The Broad Institute Genome Sequencing Center for Infectious Disease"/>
            <person name="Wu L."/>
            <person name="Ma J."/>
        </authorList>
    </citation>
    <scope>NUCLEOTIDE SEQUENCE [LARGE SCALE GENOMIC DNA]</scope>
    <source>
        <strain evidence="10">JCM 17664</strain>
    </source>
</reference>
<evidence type="ECO:0000313" key="9">
    <source>
        <dbReference type="EMBL" id="GAA4316292.1"/>
    </source>
</evidence>
<feature type="domain" description="Glycoside hydrolase family 5" evidence="8">
    <location>
        <begin position="42"/>
        <end position="316"/>
    </location>
</feature>
<keyword evidence="2 7" id="KW-0378">Hydrolase</keyword>
<dbReference type="EMBL" id="BAABFN010000007">
    <property type="protein sequence ID" value="GAA4316292.1"/>
    <property type="molecule type" value="Genomic_DNA"/>
</dbReference>
<dbReference type="InterPro" id="IPR050386">
    <property type="entry name" value="Glycosyl_hydrolase_5"/>
</dbReference>
<sequence length="358" mass="41800">MLAAFPGAVVRGALPSLQRAENPRWYGFNLLELFSGFHPQPFREQDFEMMAEWKFNFARIPMSYWNWSKPDPAQWMKIDEEIFRLVDQVVDFGRQYGVHICLNLHRIPGYCVNDGDKEPLQLFSGPAKDQAKALEAATYHWQYIARRYKGTDSNRLSFDLINEPGSAIPAERYISVLQQLTRAIREIDPDRRIVVDGLEYGNLPVSDLAADKSIFQSTHGYAPMQLTHYQASWVWKDRKMPVPEWPLRLSASDVWDKERLRQHFRPWTALNRQGVPVHVGEWGVYNRTPHKVALAYMHDQLALWKSYGWGWSLWNLRGSFGILDSDRKDISYESYKGRRLDRKMLEVLLEGIKTPEHS</sequence>
<gene>
    <name evidence="9" type="ORF">GCM10023143_28140</name>
</gene>
<evidence type="ECO:0000259" key="8">
    <source>
        <dbReference type="Pfam" id="PF00150"/>
    </source>
</evidence>
<dbReference type="Proteomes" id="UP001501207">
    <property type="component" value="Unassembled WGS sequence"/>
</dbReference>
<dbReference type="SUPFAM" id="SSF51445">
    <property type="entry name" value="(Trans)glycosidases"/>
    <property type="match status" value="1"/>
</dbReference>
<keyword evidence="5 7" id="KW-0326">Glycosidase</keyword>
<dbReference type="Gene3D" id="3.20.20.80">
    <property type="entry name" value="Glycosidases"/>
    <property type="match status" value="1"/>
</dbReference>
<evidence type="ECO:0000313" key="10">
    <source>
        <dbReference type="Proteomes" id="UP001501207"/>
    </source>
</evidence>
<keyword evidence="6" id="KW-0624">Polysaccharide degradation</keyword>
<evidence type="ECO:0000256" key="2">
    <source>
        <dbReference type="ARBA" id="ARBA00022801"/>
    </source>
</evidence>
<dbReference type="PANTHER" id="PTHR31297">
    <property type="entry name" value="GLUCAN ENDO-1,6-BETA-GLUCOSIDASE B"/>
    <property type="match status" value="1"/>
</dbReference>
<evidence type="ECO:0000256" key="5">
    <source>
        <dbReference type="ARBA" id="ARBA00023295"/>
    </source>
</evidence>
<dbReference type="InterPro" id="IPR001547">
    <property type="entry name" value="Glyco_hydro_5"/>
</dbReference>
<dbReference type="InterPro" id="IPR017853">
    <property type="entry name" value="GH"/>
</dbReference>
<organism evidence="9 10">
    <name type="scientific">Compostibacter hankyongensis</name>
    <dbReference type="NCBI Taxonomy" id="1007089"/>
    <lineage>
        <taxon>Bacteria</taxon>
        <taxon>Pseudomonadati</taxon>
        <taxon>Bacteroidota</taxon>
        <taxon>Chitinophagia</taxon>
        <taxon>Chitinophagales</taxon>
        <taxon>Chitinophagaceae</taxon>
        <taxon>Compostibacter</taxon>
    </lineage>
</organism>
<dbReference type="PANTHER" id="PTHR31297:SF41">
    <property type="entry name" value="ENDOGLUCANASE, PUTATIVE (AFU_ORTHOLOGUE AFUA_5G01830)-RELATED"/>
    <property type="match status" value="1"/>
</dbReference>
<protein>
    <submittedName>
        <fullName evidence="9">Glycoside hydrolase family 5 protein</fullName>
    </submittedName>
</protein>